<dbReference type="InterPro" id="IPR007421">
    <property type="entry name" value="Schlafen_AlbA_2_dom"/>
</dbReference>
<dbReference type="PANTHER" id="PTHR30595:SF6">
    <property type="entry name" value="SCHLAFEN ALBA-2 DOMAIN-CONTAINING PROTEIN"/>
    <property type="match status" value="1"/>
</dbReference>
<reference evidence="2 3" key="1">
    <citation type="submission" date="2018-03" db="EMBL/GenBank/DDBJ databases">
        <title>Cross-interface Injection: A General Nanoliter Liquid Handling Method Applied to Single Cells Genome Amplification Automated Nanoliter Liquid Handling Applied to Single Cell Multiple Displacement Amplification.</title>
        <authorList>
            <person name="Yun J."/>
            <person name="Xu P."/>
            <person name="Xu J."/>
            <person name="Dai X."/>
            <person name="Wang Y."/>
            <person name="Zheng X."/>
            <person name="Cao C."/>
            <person name="Yi Q."/>
            <person name="Zhu Y."/>
            <person name="Wang L."/>
            <person name="Dong Z."/>
            <person name="Huang Y."/>
            <person name="Huang L."/>
            <person name="Du W."/>
        </authorList>
    </citation>
    <scope>NUCLEOTIDE SEQUENCE [LARGE SCALE GENOMIC DNA]</scope>
    <source>
        <strain evidence="2 3">A9-4</strain>
    </source>
</reference>
<dbReference type="AlphaFoldDB" id="A0A6N4DHE9"/>
<evidence type="ECO:0000313" key="2">
    <source>
        <dbReference type="EMBL" id="PTB88355.1"/>
    </source>
</evidence>
<dbReference type="Gene3D" id="3.30.950.30">
    <property type="entry name" value="Schlafen, AAA domain"/>
    <property type="match status" value="1"/>
</dbReference>
<comment type="caution">
    <text evidence="2">The sequence shown here is derived from an EMBL/GenBank/DDBJ whole genome shotgun (WGS) entry which is preliminary data.</text>
</comment>
<sequence length="350" mass="40276">MNDLSVKDLAVLQLSKWESLFNNQLRIYPDYYLEFRILIESSYWGSNLTDEIFHISDQYPKMHQILHNCWDNFESSFDRVFPQITQSKINEIRKLAIEVGYENSPVKKNFLLNRIHSFTAPKGVCSYYRAVERGFHICFMILNSRSFDSIESKKILKLLGEVTADANMSGVLALEKIILLESKLDISDSSLLKEFVLQLIKSGETESIEFKESLTLSRKGRSVQKDIEFSTLKAIAAFLNTDGGHLIIGVDDDGGIRGLEREVNENFKQNYDNFYRHIQTIIKDRLGPDASRLTNIEPISVDGRTIVLVEVQPVSHAIKLKNKFFIRKYAKCEELTGQALQDHLKIRFPL</sequence>
<accession>A0A6N4DHE9</accession>
<organism evidence="2 3">
    <name type="scientific">Pseudidiomarina aestuarii</name>
    <dbReference type="NCBI Taxonomy" id="624146"/>
    <lineage>
        <taxon>Bacteria</taxon>
        <taxon>Pseudomonadati</taxon>
        <taxon>Pseudomonadota</taxon>
        <taxon>Gammaproteobacteria</taxon>
        <taxon>Alteromonadales</taxon>
        <taxon>Idiomarinaceae</taxon>
        <taxon>Pseudidiomarina</taxon>
    </lineage>
</organism>
<feature type="domain" description="Schlafen AlbA-2" evidence="1">
    <location>
        <begin position="204"/>
        <end position="335"/>
    </location>
</feature>
<gene>
    <name evidence="2" type="ORF">C9928_06485</name>
</gene>
<dbReference type="PANTHER" id="PTHR30595">
    <property type="entry name" value="GLPR-RELATED TRANSCRIPTIONAL REPRESSOR"/>
    <property type="match status" value="1"/>
</dbReference>
<dbReference type="Pfam" id="PF04326">
    <property type="entry name" value="SLFN_AlbA_2"/>
    <property type="match status" value="1"/>
</dbReference>
<evidence type="ECO:0000313" key="3">
    <source>
        <dbReference type="Proteomes" id="UP000241514"/>
    </source>
</evidence>
<dbReference type="InterPro" id="IPR038461">
    <property type="entry name" value="Schlafen_AlbA_2_dom_sf"/>
</dbReference>
<proteinExistence type="predicted"/>
<name>A0A6N4DHE9_9GAMM</name>
<dbReference type="Proteomes" id="UP000241514">
    <property type="component" value="Unassembled WGS sequence"/>
</dbReference>
<dbReference type="EMBL" id="PYVG01000072">
    <property type="protein sequence ID" value="PTB88355.1"/>
    <property type="molecule type" value="Genomic_DNA"/>
</dbReference>
<evidence type="ECO:0000259" key="1">
    <source>
        <dbReference type="Pfam" id="PF04326"/>
    </source>
</evidence>
<protein>
    <recommendedName>
        <fullName evidence="1">Schlafen AlbA-2 domain-containing protein</fullName>
    </recommendedName>
</protein>